<feature type="transmembrane region" description="Helical" evidence="1">
    <location>
        <begin position="391"/>
        <end position="408"/>
    </location>
</feature>
<evidence type="ECO:0000256" key="1">
    <source>
        <dbReference type="SAM" id="Phobius"/>
    </source>
</evidence>
<reference evidence="2 3" key="1">
    <citation type="submission" date="2019-02" db="EMBL/GenBank/DDBJ databases">
        <title>Deep-cultivation of Planctomycetes and their phenomic and genomic characterization uncovers novel biology.</title>
        <authorList>
            <person name="Wiegand S."/>
            <person name="Jogler M."/>
            <person name="Boedeker C."/>
            <person name="Pinto D."/>
            <person name="Vollmers J."/>
            <person name="Rivas-Marin E."/>
            <person name="Kohn T."/>
            <person name="Peeters S.H."/>
            <person name="Heuer A."/>
            <person name="Rast P."/>
            <person name="Oberbeckmann S."/>
            <person name="Bunk B."/>
            <person name="Jeske O."/>
            <person name="Meyerdierks A."/>
            <person name="Storesund J.E."/>
            <person name="Kallscheuer N."/>
            <person name="Luecker S."/>
            <person name="Lage O.M."/>
            <person name="Pohl T."/>
            <person name="Merkel B.J."/>
            <person name="Hornburger P."/>
            <person name="Mueller R.-W."/>
            <person name="Bruemmer F."/>
            <person name="Labrenz M."/>
            <person name="Spormann A.M."/>
            <person name="Op Den Camp H."/>
            <person name="Overmann J."/>
            <person name="Amann R."/>
            <person name="Jetten M.S.M."/>
            <person name="Mascher T."/>
            <person name="Medema M.H."/>
            <person name="Devos D.P."/>
            <person name="Kaster A.-K."/>
            <person name="Ovreas L."/>
            <person name="Rohde M."/>
            <person name="Galperin M.Y."/>
            <person name="Jogler C."/>
        </authorList>
    </citation>
    <scope>NUCLEOTIDE SEQUENCE [LARGE SCALE GENOMIC DNA]</scope>
    <source>
        <strain evidence="2 3">Pan14r</strain>
    </source>
</reference>
<evidence type="ECO:0000313" key="3">
    <source>
        <dbReference type="Proteomes" id="UP000317238"/>
    </source>
</evidence>
<feature type="transmembrane region" description="Helical" evidence="1">
    <location>
        <begin position="360"/>
        <end position="385"/>
    </location>
</feature>
<dbReference type="GO" id="GO:0004222">
    <property type="term" value="F:metalloendopeptidase activity"/>
    <property type="evidence" value="ECO:0007669"/>
    <property type="project" value="InterPro"/>
</dbReference>
<gene>
    <name evidence="2" type="ORF">Pan14r_34760</name>
</gene>
<keyword evidence="1" id="KW-0812">Transmembrane</keyword>
<feature type="transmembrane region" description="Helical" evidence="1">
    <location>
        <begin position="280"/>
        <end position="299"/>
    </location>
</feature>
<dbReference type="EMBL" id="SJPL01000001">
    <property type="protein sequence ID" value="TWT71166.1"/>
    <property type="molecule type" value="Genomic_DNA"/>
</dbReference>
<dbReference type="InterPro" id="IPR001193">
    <property type="entry name" value="MBTPS2"/>
</dbReference>
<feature type="transmembrane region" description="Helical" evidence="1">
    <location>
        <begin position="252"/>
        <end position="274"/>
    </location>
</feature>
<keyword evidence="1" id="KW-0472">Membrane</keyword>
<dbReference type="GO" id="GO:0016020">
    <property type="term" value="C:membrane"/>
    <property type="evidence" value="ECO:0007669"/>
    <property type="project" value="InterPro"/>
</dbReference>
<dbReference type="GO" id="GO:0031293">
    <property type="term" value="P:membrane protein intracellular domain proteolysis"/>
    <property type="evidence" value="ECO:0007669"/>
    <property type="project" value="TreeGrafter"/>
</dbReference>
<dbReference type="PANTHER" id="PTHR13325:SF3">
    <property type="entry name" value="MEMBRANE-BOUND TRANSCRIPTION FACTOR SITE-2 PROTEASE"/>
    <property type="match status" value="1"/>
</dbReference>
<feature type="transmembrane region" description="Helical" evidence="1">
    <location>
        <begin position="192"/>
        <end position="213"/>
    </location>
</feature>
<proteinExistence type="predicted"/>
<name>A0A5C5Y604_9PLAN</name>
<keyword evidence="1" id="KW-1133">Transmembrane helix</keyword>
<feature type="transmembrane region" description="Helical" evidence="1">
    <location>
        <begin position="154"/>
        <end position="172"/>
    </location>
</feature>
<evidence type="ECO:0000313" key="2">
    <source>
        <dbReference type="EMBL" id="TWT71166.1"/>
    </source>
</evidence>
<organism evidence="2 3">
    <name type="scientific">Crateriforma conspicua</name>
    <dbReference type="NCBI Taxonomy" id="2527996"/>
    <lineage>
        <taxon>Bacteria</taxon>
        <taxon>Pseudomonadati</taxon>
        <taxon>Planctomycetota</taxon>
        <taxon>Planctomycetia</taxon>
        <taxon>Planctomycetales</taxon>
        <taxon>Planctomycetaceae</taxon>
        <taxon>Crateriforma</taxon>
    </lineage>
</organism>
<comment type="caution">
    <text evidence="2">The sequence shown here is derived from an EMBL/GenBank/DDBJ whole genome shotgun (WGS) entry which is preliminary data.</text>
</comment>
<dbReference type="RefSeq" id="WP_146439652.1">
    <property type="nucleotide sequence ID" value="NZ_SJPL01000001.1"/>
</dbReference>
<dbReference type="AlphaFoldDB" id="A0A5C5Y604"/>
<accession>A0A5C5Y604</accession>
<dbReference type="PANTHER" id="PTHR13325">
    <property type="entry name" value="PROTEASE M50 MEMBRANE-BOUND TRANSCRIPTION FACTOR SITE 2 PROTEASE"/>
    <property type="match status" value="1"/>
</dbReference>
<dbReference type="Proteomes" id="UP000317238">
    <property type="component" value="Unassembled WGS sequence"/>
</dbReference>
<dbReference type="OrthoDB" id="9759690at2"/>
<protein>
    <submittedName>
        <fullName evidence="2">Peptidase family M50</fullName>
    </submittedName>
</protein>
<feature type="transmembrane region" description="Helical" evidence="1">
    <location>
        <begin position="436"/>
        <end position="454"/>
    </location>
</feature>
<sequence>MKVRSISARATQLSDASFRLNRQLVHRKIRFGRQTTWVVKRIADEAFFYFDEAEHWILQQLTSPLTIGQLMDRCRNNMRDQAPSPGALSEFVRMLAGNNLLLVGTERPSADDVASRSRRHDYSLHPLALRLPGIDASQFFDWAAACTRFIPRSLAFGIYLTLLAIAGGVTWTDFPALVTDIRGAAQRMPTQWVWFIMALALAKVCHEIAHASACHLAGGRCRNVGVMFLFGVPCLYCDVSDAWLMPQRWHRVLVSAAGMMAEWFIAAICVLIWWTSQPGILHDTAALLIMVCTASTLVFNGNPLMRYDGYFILSDLWGKPNLAQRSTTALREFAYRLFHGSRDASLACEHHDDDDTSVALLAYGLASVLYRALVLSFISLVAMRWVSGTPWFWPVTLLIIATVVRVFLASIGKQDDADTAPNRSSHADPEQTRRPMMVGAATGALSLVVLVVPLPRTLSVDGVVLPDNHQEIRLSGSGRIIGAVRPGIVLEQDQTILQADDWVNRWELLRCDAATDSIRNHINAIRLMRTQNPVLSQQLPALTEQLHASITQSQTLQSQLKLMHLRAEAGQMVFDTQKVMPSRDQKQRRWIGSPFASENRGCVVPAGQSLGLVGDANKRIVQLALPQEQLDLVRIGQHVRIPLSGRSDPAEGTIRSIAQMPSTGSGMSLRSAIDSFNVDLPAAQARAANSYQVNVELDASIFHRPLPVHLSVVGRIELPKAAIYQRVWRFLIENFSY</sequence>
<dbReference type="GO" id="GO:0005737">
    <property type="term" value="C:cytoplasm"/>
    <property type="evidence" value="ECO:0007669"/>
    <property type="project" value="TreeGrafter"/>
</dbReference>
<keyword evidence="3" id="KW-1185">Reference proteome</keyword>